<keyword evidence="1" id="KW-0812">Transmembrane</keyword>
<protein>
    <submittedName>
        <fullName evidence="2">Uncharacterized protein</fullName>
    </submittedName>
</protein>
<gene>
    <name evidence="2" type="ORF">CEQ21_21100</name>
</gene>
<proteinExistence type="predicted"/>
<dbReference type="EMBL" id="RIBP01000004">
    <property type="protein sequence ID" value="TRZ37923.1"/>
    <property type="molecule type" value="Genomic_DNA"/>
</dbReference>
<keyword evidence="1" id="KW-0472">Membrane</keyword>
<reference evidence="3" key="1">
    <citation type="submission" date="2018-10" db="EMBL/GenBank/DDBJ databases">
        <title>FDA dAtabase for Regulatory Grade micrObial Sequences (FDA-ARGOS): Supporting development and validation of Infectious Disease Dx tests.</title>
        <authorList>
            <person name="Minogue T."/>
            <person name="Wolcott M."/>
            <person name="Wasieloski L."/>
            <person name="Aguilar W."/>
            <person name="Moore D."/>
            <person name="Tallon L."/>
            <person name="Sadzewicz L."/>
            <person name="Sengamalay N."/>
            <person name="Ott S."/>
            <person name="Godinez A."/>
            <person name="Nagaraj S."/>
            <person name="Vavikolanu K."/>
            <person name="Vyas G."/>
            <person name="Nadendla S."/>
            <person name="George J."/>
            <person name="Sichtig H."/>
        </authorList>
    </citation>
    <scope>NUCLEOTIDE SEQUENCE [LARGE SCALE GENOMIC DNA]</scope>
    <source>
        <strain evidence="3">FDAARGOS_343</strain>
    </source>
</reference>
<dbReference type="Proteomes" id="UP000319837">
    <property type="component" value="Unassembled WGS sequence"/>
</dbReference>
<keyword evidence="1" id="KW-1133">Transmembrane helix</keyword>
<evidence type="ECO:0000313" key="2">
    <source>
        <dbReference type="EMBL" id="TRZ37923.1"/>
    </source>
</evidence>
<evidence type="ECO:0000256" key="1">
    <source>
        <dbReference type="SAM" id="Phobius"/>
    </source>
</evidence>
<comment type="caution">
    <text evidence="2">The sequence shown here is derived from an EMBL/GenBank/DDBJ whole genome shotgun (WGS) entry which is preliminary data.</text>
</comment>
<dbReference type="AlphaFoldDB" id="A0A553SLQ7"/>
<organism evidence="2 3">
    <name type="scientific">Niallia circulans</name>
    <name type="common">Bacillus circulans</name>
    <dbReference type="NCBI Taxonomy" id="1397"/>
    <lineage>
        <taxon>Bacteria</taxon>
        <taxon>Bacillati</taxon>
        <taxon>Bacillota</taxon>
        <taxon>Bacilli</taxon>
        <taxon>Bacillales</taxon>
        <taxon>Bacillaceae</taxon>
        <taxon>Niallia</taxon>
    </lineage>
</organism>
<sequence length="119" mass="14120">MRARPRAFRGESLSLLLGLKRPLFPAGVEWHPLHANKILNYCIKTKKQKKNYLIYIRIYSSVFILIHILMSQPPFCTVFLQYKHFYFSWRLTRVSIVFFEKKGDFVVLKEVKRKGSGII</sequence>
<accession>A0A553SLQ7</accession>
<name>A0A553SLQ7_NIACI</name>
<feature type="transmembrane region" description="Helical" evidence="1">
    <location>
        <begin position="52"/>
        <end position="70"/>
    </location>
</feature>
<evidence type="ECO:0000313" key="3">
    <source>
        <dbReference type="Proteomes" id="UP000319837"/>
    </source>
</evidence>